<protein>
    <submittedName>
        <fullName evidence="3">ORF63</fullName>
    </submittedName>
</protein>
<sequence length="658" mass="71006">MQCVTSGNPVNGSEPSPAPAPLSSPAQNEMPLYRVCKKQCAQSSATLAHSVQLTAAAHALCSSEHTQRPETQPPRRPHPRGPVTRKTAFLHGTDVYVSRPDGTLRYSLEPGCACEPVETVPSCVLTASLDEHFVPVLCDLCFGHTKEEYEAVRSGLSLDQSTGYGVGMAGVFAENSKPGANYPPPVGDGDINPSAMGRYQLLRADAPYIVHPKPARLLWEHKGKALGEVLSYWHVHRKDACGVNALVQVGNDERGTDFWNIGRSHVSGFSWCTVDRGKRDVVVELSAVLVPARKGCYATFVPGPRLNEVLNIMHYGPNRDRNPTTYVNAMLTASAGEDDNPLVRLIMEQQRSPSPSHVPDSAEEGTFERELIDTIRKQLKTARLLRKHRDDSALGCHNRVGRQEFETINGARAHEEILSTAAMISATATNAAAAAPTSGGAPQTYYCPAPIPPSSTSLEDMRRELSNMVAAALETERVSERKRKADDELRENILEMGKRVRTIEQTNETLAKLLTATAHSGEIKNIALSRFPTYEAGTGSAETCDAMQAIHTGSAQTLNELASMNRFYAAPPTRGNVVGNAVVGSSSQDVIAGFLRELTTIMRSVNDKNGTGVLPAGAPTAAIPAPLPPPRSTDSAPPEHHPIISKESKEALMALYPE</sequence>
<proteinExistence type="predicted"/>
<dbReference type="KEGG" id="vg:5141302"/>
<evidence type="ECO:0000259" key="2">
    <source>
        <dbReference type="Pfam" id="PF25720"/>
    </source>
</evidence>
<dbReference type="InterPro" id="IPR057863">
    <property type="entry name" value="ORF28_N"/>
</dbReference>
<reference evidence="3 4" key="2">
    <citation type="journal article" date="2006" name="J. Gen. Virol.">
        <title>Genome sequences of two frog herpesviruses.</title>
        <authorList>
            <person name="Davison A.J."/>
            <person name="Cunningham C."/>
            <person name="Sauerbier W."/>
            <person name="McKinnell R.G."/>
        </authorList>
    </citation>
    <scope>NUCLEOTIDE SEQUENCE [LARGE SCALE GENOMIC DNA]</scope>
    <source>
        <strain evidence="3 4">McKinnell</strain>
    </source>
</reference>
<feature type="compositionally biased region" description="Low complexity" evidence="1">
    <location>
        <begin position="615"/>
        <end position="624"/>
    </location>
</feature>
<evidence type="ECO:0000256" key="1">
    <source>
        <dbReference type="SAM" id="MobiDB-lite"/>
    </source>
</evidence>
<feature type="domain" description="ORF28 N-terminal" evidence="2">
    <location>
        <begin position="91"/>
        <end position="329"/>
    </location>
</feature>
<evidence type="ECO:0000313" key="4">
    <source>
        <dbReference type="Proteomes" id="UP000011238"/>
    </source>
</evidence>
<name>Q14VP5_9VIRU</name>
<dbReference type="Proteomes" id="UP000011238">
    <property type="component" value="Segment"/>
</dbReference>
<dbReference type="EMBL" id="DQ665917">
    <property type="protein sequence ID" value="ABG25721.1"/>
    <property type="molecule type" value="Genomic_DNA"/>
</dbReference>
<feature type="compositionally biased region" description="Basic and acidic residues" evidence="1">
    <location>
        <begin position="637"/>
        <end position="649"/>
    </location>
</feature>
<feature type="region of interest" description="Disordered" evidence="1">
    <location>
        <begin position="62"/>
        <end position="87"/>
    </location>
</feature>
<reference evidence="4" key="1">
    <citation type="journal article" date="1999" name="J. Cancer Res. Clin. Oncol.">
        <title>Genomic studies of the Lucke tumor herpesvirus (RaHV-1).</title>
        <authorList>
            <person name="Davison A.J."/>
            <person name="Sauerbier W."/>
            <person name="Dolan A."/>
            <person name="Addison C."/>
            <person name="McKinnell R.G."/>
        </authorList>
    </citation>
    <scope>NUCLEOTIDE SEQUENCE [LARGE SCALE GENOMIC DNA]</scope>
    <source>
        <strain evidence="4">McKinnell</strain>
    </source>
</reference>
<keyword evidence="4" id="KW-1185">Reference proteome</keyword>
<dbReference type="GeneID" id="5141302"/>
<feature type="region of interest" description="Disordered" evidence="1">
    <location>
        <begin position="610"/>
        <end position="649"/>
    </location>
</feature>
<feature type="compositionally biased region" description="Polar residues" evidence="1">
    <location>
        <begin position="1"/>
        <end position="14"/>
    </location>
</feature>
<feature type="region of interest" description="Disordered" evidence="1">
    <location>
        <begin position="1"/>
        <end position="26"/>
    </location>
</feature>
<organism evidence="4">
    <name type="scientific">Ranid herpesvirus 1</name>
    <name type="common">Lucke tumor herpesvirus</name>
    <dbReference type="NCBI Taxonomy" id="85655"/>
    <lineage>
        <taxon>Viruses</taxon>
        <taxon>Duplodnaviria</taxon>
        <taxon>Heunggongvirae</taxon>
        <taxon>Peploviricota</taxon>
        <taxon>Herviviricetes</taxon>
        <taxon>Herpesvirales</taxon>
        <taxon>Alloherpesviridae</taxon>
        <taxon>Batravirus</taxon>
        <taxon>Batravirus ranidallo1</taxon>
    </lineage>
</organism>
<accession>Q14VP5</accession>
<dbReference type="Pfam" id="PF25720">
    <property type="entry name" value="Herpes_ORF28"/>
    <property type="match status" value="1"/>
</dbReference>
<evidence type="ECO:0000313" key="3">
    <source>
        <dbReference type="EMBL" id="ABG25721.1"/>
    </source>
</evidence>
<dbReference type="RefSeq" id="YP_656718.1">
    <property type="nucleotide sequence ID" value="NC_008211.1"/>
</dbReference>